<accession>A0A368JLB5</accession>
<evidence type="ECO:0000259" key="3">
    <source>
        <dbReference type="Pfam" id="PF25975"/>
    </source>
</evidence>
<dbReference type="InterPro" id="IPR051909">
    <property type="entry name" value="MFP_Cation_Efflux"/>
</dbReference>
<dbReference type="Gene3D" id="1.10.287.470">
    <property type="entry name" value="Helix hairpin bin"/>
    <property type="match status" value="1"/>
</dbReference>
<dbReference type="SUPFAM" id="SSF111369">
    <property type="entry name" value="HlyD-like secretion proteins"/>
    <property type="match status" value="1"/>
</dbReference>
<dbReference type="EMBL" id="QOWE01000019">
    <property type="protein sequence ID" value="RCR67464.1"/>
    <property type="molecule type" value="Genomic_DNA"/>
</dbReference>
<gene>
    <name evidence="4" type="ORF">DUE52_21930</name>
</gene>
<name>A0A368JLB5_9BACT</name>
<dbReference type="GO" id="GO:0030313">
    <property type="term" value="C:cell envelope"/>
    <property type="evidence" value="ECO:0007669"/>
    <property type="project" value="TreeGrafter"/>
</dbReference>
<dbReference type="Proteomes" id="UP000253383">
    <property type="component" value="Unassembled WGS sequence"/>
</dbReference>
<reference evidence="4 5" key="1">
    <citation type="submission" date="2018-07" db="EMBL/GenBank/DDBJ databases">
        <title>Genome analysis of Larkinella rosea.</title>
        <authorList>
            <person name="Zhou Z."/>
            <person name="Wang G."/>
        </authorList>
    </citation>
    <scope>NUCLEOTIDE SEQUENCE [LARGE SCALE GENOMIC DNA]</scope>
    <source>
        <strain evidence="5">zzj9</strain>
    </source>
</reference>
<dbReference type="GO" id="GO:0060003">
    <property type="term" value="P:copper ion export"/>
    <property type="evidence" value="ECO:0007669"/>
    <property type="project" value="TreeGrafter"/>
</dbReference>
<dbReference type="Gene3D" id="2.40.30.170">
    <property type="match status" value="1"/>
</dbReference>
<proteinExistence type="inferred from homology"/>
<evidence type="ECO:0000313" key="5">
    <source>
        <dbReference type="Proteomes" id="UP000253383"/>
    </source>
</evidence>
<dbReference type="Gene3D" id="2.40.420.20">
    <property type="match status" value="1"/>
</dbReference>
<dbReference type="NCBIfam" id="TIGR01730">
    <property type="entry name" value="RND_mfp"/>
    <property type="match status" value="1"/>
</dbReference>
<evidence type="ECO:0000256" key="2">
    <source>
        <dbReference type="ARBA" id="ARBA00022448"/>
    </source>
</evidence>
<dbReference type="FunFam" id="2.40.420.20:FF:000006">
    <property type="entry name" value="RND family efflux transporter MFP subunit"/>
    <property type="match status" value="1"/>
</dbReference>
<comment type="caution">
    <text evidence="4">The sequence shown here is derived from an EMBL/GenBank/DDBJ whole genome shotgun (WGS) entry which is preliminary data.</text>
</comment>
<sequence>MTSKIIFSITLAVLFLSGCNRQSDSHEHGAEEHGHSHDESGLQPLAYTLYSDHFELFVEFKPLIVGQQSKFAAHFTVLGEKFTALAAGTVTVSLLVEEKGIRQQADAPTVPGIYRLALTPGMAGIGKLVFDIKTKNATDQLIIDSVRVFADEQTALAQQPKEASAGIDITYLKEQAWKVEFATEPLQPRPFGEIIQTTGKIQPAPGDEVVVAATLDGIVQLKNRPLLVGGAIRSGEPLVTLTSGSLAEGNLDARLVQARTNFERARTDFERAQQLITNQLITSRDFEVRKAELENARTALEALSANYRAGGKSLTAPISGYIKNVLVEPGQYVSVGQPLLTLTRNRRLVIRADVSQQDVRLLSQIQSASIRTPSDNQRYSLEQLQGRILSYGRSAEGQSGFVPLLMEVTNVGGLVPGTFVDVWLKTRPQQSVLAVPESALIEEQGIYYVYVQTGGESFQKREVRLGVRDGLLVQLLSGVQPGERVVTKGGYQIRLSSLSGTLPAHGHEH</sequence>
<dbReference type="RefSeq" id="WP_114408199.1">
    <property type="nucleotide sequence ID" value="NZ_QOWE01000019.1"/>
</dbReference>
<comment type="similarity">
    <text evidence="1">Belongs to the membrane fusion protein (MFP) (TC 8.A.1) family.</text>
</comment>
<keyword evidence="2" id="KW-0813">Transport</keyword>
<dbReference type="OrthoDB" id="9809068at2"/>
<keyword evidence="5" id="KW-1185">Reference proteome</keyword>
<dbReference type="PANTHER" id="PTHR30097">
    <property type="entry name" value="CATION EFFLUX SYSTEM PROTEIN CUSB"/>
    <property type="match status" value="1"/>
</dbReference>
<dbReference type="PANTHER" id="PTHR30097:SF4">
    <property type="entry name" value="SLR6042 PROTEIN"/>
    <property type="match status" value="1"/>
</dbReference>
<dbReference type="GO" id="GO:0015679">
    <property type="term" value="P:plasma membrane copper ion transport"/>
    <property type="evidence" value="ECO:0007669"/>
    <property type="project" value="TreeGrafter"/>
</dbReference>
<evidence type="ECO:0000256" key="1">
    <source>
        <dbReference type="ARBA" id="ARBA00009477"/>
    </source>
</evidence>
<dbReference type="PROSITE" id="PS51257">
    <property type="entry name" value="PROKAR_LIPOPROTEIN"/>
    <property type="match status" value="1"/>
</dbReference>
<dbReference type="GO" id="GO:0022857">
    <property type="term" value="F:transmembrane transporter activity"/>
    <property type="evidence" value="ECO:0007669"/>
    <property type="project" value="InterPro"/>
</dbReference>
<feature type="domain" description="CzcB-like C-terminal circularly permuted SH3-like" evidence="3">
    <location>
        <begin position="433"/>
        <end position="493"/>
    </location>
</feature>
<dbReference type="AlphaFoldDB" id="A0A368JLB5"/>
<protein>
    <submittedName>
        <fullName evidence="4">Efflux RND transporter periplasmic adaptor subunit</fullName>
    </submittedName>
</protein>
<organism evidence="4 5">
    <name type="scientific">Larkinella punicea</name>
    <dbReference type="NCBI Taxonomy" id="2315727"/>
    <lineage>
        <taxon>Bacteria</taxon>
        <taxon>Pseudomonadati</taxon>
        <taxon>Bacteroidota</taxon>
        <taxon>Cytophagia</taxon>
        <taxon>Cytophagales</taxon>
        <taxon>Spirosomataceae</taxon>
        <taxon>Larkinella</taxon>
    </lineage>
</organism>
<dbReference type="InterPro" id="IPR058649">
    <property type="entry name" value="CzcB_C"/>
</dbReference>
<evidence type="ECO:0000313" key="4">
    <source>
        <dbReference type="EMBL" id="RCR67464.1"/>
    </source>
</evidence>
<dbReference type="GO" id="GO:0016020">
    <property type="term" value="C:membrane"/>
    <property type="evidence" value="ECO:0007669"/>
    <property type="project" value="InterPro"/>
</dbReference>
<dbReference type="InterPro" id="IPR006143">
    <property type="entry name" value="RND_pump_MFP"/>
</dbReference>
<dbReference type="Pfam" id="PF25975">
    <property type="entry name" value="CzcB_C"/>
    <property type="match status" value="1"/>
</dbReference>